<evidence type="ECO:0000256" key="1">
    <source>
        <dbReference type="SAM" id="MobiDB-lite"/>
    </source>
</evidence>
<feature type="compositionally biased region" description="Basic and acidic residues" evidence="1">
    <location>
        <begin position="20"/>
        <end position="31"/>
    </location>
</feature>
<accession>A0ABY5IMG7</accession>
<dbReference type="Proteomes" id="UP001059844">
    <property type="component" value="Chromosome"/>
</dbReference>
<reference evidence="2" key="1">
    <citation type="submission" date="2022-07" db="EMBL/GenBank/DDBJ databases">
        <title>Isolation, identification, and degradation of a PFOSA degrading strain from sewage treatment plant.</title>
        <authorList>
            <person name="Zhang L."/>
            <person name="Huo Y."/>
        </authorList>
    </citation>
    <scope>NUCLEOTIDE SEQUENCE</scope>
    <source>
        <strain evidence="2">C1</strain>
    </source>
</reference>
<evidence type="ECO:0000313" key="2">
    <source>
        <dbReference type="EMBL" id="UUC44026.1"/>
    </source>
</evidence>
<name>A0ABY5IMG7_9FLAO</name>
<dbReference type="EMBL" id="CP101751">
    <property type="protein sequence ID" value="UUC44026.1"/>
    <property type="molecule type" value="Genomic_DNA"/>
</dbReference>
<organism evidence="2 3">
    <name type="scientific">Flavobacterium cerinum</name>
    <dbReference type="NCBI Taxonomy" id="2502784"/>
    <lineage>
        <taxon>Bacteria</taxon>
        <taxon>Pseudomonadati</taxon>
        <taxon>Bacteroidota</taxon>
        <taxon>Flavobacteriia</taxon>
        <taxon>Flavobacteriales</taxon>
        <taxon>Flavobacteriaceae</taxon>
        <taxon>Flavobacterium</taxon>
    </lineage>
</organism>
<feature type="compositionally biased region" description="Basic residues" evidence="1">
    <location>
        <begin position="10"/>
        <end position="19"/>
    </location>
</feature>
<gene>
    <name evidence="2" type="ORF">NOX80_10320</name>
</gene>
<evidence type="ECO:0000313" key="3">
    <source>
        <dbReference type="Proteomes" id="UP001059844"/>
    </source>
</evidence>
<dbReference type="RefSeq" id="WP_256549695.1">
    <property type="nucleotide sequence ID" value="NZ_CP101751.1"/>
</dbReference>
<feature type="region of interest" description="Disordered" evidence="1">
    <location>
        <begin position="1"/>
        <end position="31"/>
    </location>
</feature>
<keyword evidence="3" id="KW-1185">Reference proteome</keyword>
<proteinExistence type="predicted"/>
<sequence>MSRQNEENRKKHSKKINQKKQREQRSEVERKAKLKMILQKFNTEENEQ</sequence>
<protein>
    <submittedName>
        <fullName evidence="2">Uncharacterized protein</fullName>
    </submittedName>
</protein>